<keyword evidence="5 7" id="KW-0413">Isomerase</keyword>
<name>E6PGE8_9ZZZZ</name>
<evidence type="ECO:0000259" key="6">
    <source>
        <dbReference type="SMART" id="SM00922"/>
    </source>
</evidence>
<reference evidence="7" key="1">
    <citation type="submission" date="2009-10" db="EMBL/GenBank/DDBJ databases">
        <title>Diversity of trophic interactions inside an arsenic-rich microbial ecosystem.</title>
        <authorList>
            <person name="Bertin P.N."/>
            <person name="Heinrich-Salmeron A."/>
            <person name="Pelletier E."/>
            <person name="Goulhen-Chollet F."/>
            <person name="Arsene-Ploetze F."/>
            <person name="Gallien S."/>
            <person name="Calteau A."/>
            <person name="Vallenet D."/>
            <person name="Casiot C."/>
            <person name="Chane-Woon-Ming B."/>
            <person name="Giloteaux L."/>
            <person name="Barakat M."/>
            <person name="Bonnefoy V."/>
            <person name="Bruneel O."/>
            <person name="Chandler M."/>
            <person name="Cleiss J."/>
            <person name="Duran R."/>
            <person name="Elbaz-Poulichet F."/>
            <person name="Fonknechten N."/>
            <person name="Lauga B."/>
            <person name="Mornico D."/>
            <person name="Ortet P."/>
            <person name="Schaeffer C."/>
            <person name="Siguier P."/>
            <person name="Alexander Thil Smith A."/>
            <person name="Van Dorsselaer A."/>
            <person name="Weissenbach J."/>
            <person name="Medigue C."/>
            <person name="Le Paslier D."/>
        </authorList>
    </citation>
    <scope>NUCLEOTIDE SEQUENCE</scope>
</reference>
<evidence type="ECO:0000256" key="2">
    <source>
        <dbReference type="ARBA" id="ARBA00008031"/>
    </source>
</evidence>
<dbReference type="PANTHER" id="PTHR48080:SF3">
    <property type="entry name" value="ENOLASE SUPERFAMILY MEMBER DDB_G0284701"/>
    <property type="match status" value="1"/>
</dbReference>
<feature type="domain" description="Mandelate racemase/muconate lactonizing enzyme C-terminal" evidence="6">
    <location>
        <begin position="131"/>
        <end position="224"/>
    </location>
</feature>
<protein>
    <submittedName>
        <fullName evidence="7">Chloromuconate cycloisomerase YkfB1</fullName>
    </submittedName>
</protein>
<dbReference type="Pfam" id="PF13378">
    <property type="entry name" value="MR_MLE_C"/>
    <property type="match status" value="1"/>
</dbReference>
<dbReference type="InterPro" id="IPR029017">
    <property type="entry name" value="Enolase-like_N"/>
</dbReference>
<proteinExistence type="inferred from homology"/>
<sequence length="338" mass="36122">MNATFAASELRIPLKHPFKITRGESTYARSALLRMSCDGIDALGESAPIARYGESVESLLAFFASYRAEAASPYRLEELLAPTIPPAARCALDIALHDWIGKATGLPLYEYFGLDPRETPTTSFTIGIADPESTLQKVDEVREHPILKIKLGLGALHQQVETIEAIRARYTGTIRIDANEGWDVDEAILVLAELARFDIEFCEQPIPAGNPAGLRAISARSAIPIVTDEDSRDAGDLPRLAGCVAGVNVKLVKCGGLRGALAMIHTARALGLKVMLGCMVESAILATAAAQISPLVDWADIDGPFLTAGDPFTGLTYERGKLVLPGGPGLGVRETFTP</sequence>
<dbReference type="SFLD" id="SFLDG00180">
    <property type="entry name" value="muconate_cycloisomerase"/>
    <property type="match status" value="1"/>
</dbReference>
<dbReference type="InterPro" id="IPR029065">
    <property type="entry name" value="Enolase_C-like"/>
</dbReference>
<dbReference type="AlphaFoldDB" id="E6PGE8"/>
<dbReference type="PANTHER" id="PTHR48080">
    <property type="entry name" value="D-GALACTONATE DEHYDRATASE-RELATED"/>
    <property type="match status" value="1"/>
</dbReference>
<dbReference type="SMART" id="SM00922">
    <property type="entry name" value="MR_MLE"/>
    <property type="match status" value="1"/>
</dbReference>
<comment type="cofactor">
    <cofactor evidence="1">
        <name>Mg(2+)</name>
        <dbReference type="ChEBI" id="CHEBI:18420"/>
    </cofactor>
</comment>
<evidence type="ECO:0000256" key="1">
    <source>
        <dbReference type="ARBA" id="ARBA00001946"/>
    </source>
</evidence>
<dbReference type="SFLD" id="SFLDS00001">
    <property type="entry name" value="Enolase"/>
    <property type="match status" value="1"/>
</dbReference>
<dbReference type="InterPro" id="IPR034593">
    <property type="entry name" value="DgoD-like"/>
</dbReference>
<comment type="similarity">
    <text evidence="2">Belongs to the mandelate racemase/muconate lactonizing enzyme family.</text>
</comment>
<keyword evidence="4" id="KW-0460">Magnesium</keyword>
<dbReference type="SUPFAM" id="SSF51604">
    <property type="entry name" value="Enolase C-terminal domain-like"/>
    <property type="match status" value="1"/>
</dbReference>
<evidence type="ECO:0000256" key="4">
    <source>
        <dbReference type="ARBA" id="ARBA00022842"/>
    </source>
</evidence>
<dbReference type="Gene3D" id="3.30.390.10">
    <property type="entry name" value="Enolase-like, N-terminal domain"/>
    <property type="match status" value="1"/>
</dbReference>
<dbReference type="GO" id="GO:0046872">
    <property type="term" value="F:metal ion binding"/>
    <property type="evidence" value="ECO:0007669"/>
    <property type="project" value="UniProtKB-KW"/>
</dbReference>
<dbReference type="InterPro" id="IPR036849">
    <property type="entry name" value="Enolase-like_C_sf"/>
</dbReference>
<keyword evidence="3" id="KW-0479">Metal-binding</keyword>
<dbReference type="Pfam" id="PF02746">
    <property type="entry name" value="MR_MLE_N"/>
    <property type="match status" value="1"/>
</dbReference>
<dbReference type="InterPro" id="IPR013341">
    <property type="entry name" value="Mandelate_racemase_N_dom"/>
</dbReference>
<evidence type="ECO:0000313" key="7">
    <source>
        <dbReference type="EMBL" id="CBH75536.1"/>
    </source>
</evidence>
<evidence type="ECO:0000256" key="5">
    <source>
        <dbReference type="ARBA" id="ARBA00023235"/>
    </source>
</evidence>
<gene>
    <name evidence="7" type="ORF">CARN1_2606</name>
</gene>
<comment type="caution">
    <text evidence="7">The sequence shown here is derived from an EMBL/GenBank/DDBJ whole genome shotgun (WGS) entry which is preliminary data.</text>
</comment>
<accession>E6PGE8</accession>
<dbReference type="SUPFAM" id="SSF54826">
    <property type="entry name" value="Enolase N-terminal domain-like"/>
    <property type="match status" value="1"/>
</dbReference>
<dbReference type="Gene3D" id="3.20.20.120">
    <property type="entry name" value="Enolase-like C-terminal domain"/>
    <property type="match status" value="1"/>
</dbReference>
<evidence type="ECO:0000256" key="3">
    <source>
        <dbReference type="ARBA" id="ARBA00022723"/>
    </source>
</evidence>
<dbReference type="EMBL" id="CABL01000011">
    <property type="protein sequence ID" value="CBH75536.1"/>
    <property type="molecule type" value="Genomic_DNA"/>
</dbReference>
<dbReference type="CDD" id="cd03319">
    <property type="entry name" value="L-Ala-DL-Glu_epimerase"/>
    <property type="match status" value="1"/>
</dbReference>
<dbReference type="GO" id="GO:0016855">
    <property type="term" value="F:racemase and epimerase activity, acting on amino acids and derivatives"/>
    <property type="evidence" value="ECO:0007669"/>
    <property type="project" value="InterPro"/>
</dbReference>
<dbReference type="InterPro" id="IPR034603">
    <property type="entry name" value="Dipeptide_epimerase"/>
</dbReference>
<organism evidence="7">
    <name type="scientific">mine drainage metagenome</name>
    <dbReference type="NCBI Taxonomy" id="410659"/>
    <lineage>
        <taxon>unclassified sequences</taxon>
        <taxon>metagenomes</taxon>
        <taxon>ecological metagenomes</taxon>
    </lineage>
</organism>
<dbReference type="InterPro" id="IPR013342">
    <property type="entry name" value="Mandelate_racemase_C"/>
</dbReference>